<evidence type="ECO:0000313" key="1">
    <source>
        <dbReference type="EMBL" id="EDO01167.1"/>
    </source>
</evidence>
<dbReference type="InParanoid" id="A7EEA1"/>
<dbReference type="AlphaFoldDB" id="A7EEA1"/>
<evidence type="ECO:0000313" key="2">
    <source>
        <dbReference type="Proteomes" id="UP000001312"/>
    </source>
</evidence>
<sequence length="206" mass="23756">MKIRYWLAANYGGYGLLLHGQKHSIWGNLQAVASVNQGTGSVEINHLAQLFLRGSRIYLNRRPKNLALWDTPNIPDPKFYFSAGRCTVWVYIPLKNCYIRSLHVHTSHLIGIKSSTSVVVLGQCRHDLTREDFGISLYGLHWQQFIVAHTSRLDPSQWNAAKLYERMYEERYEELWEDIGLTRCETLKPAKASKWIVACCSVLRFS</sequence>
<dbReference type="GeneID" id="5491909"/>
<dbReference type="EMBL" id="CH476624">
    <property type="protein sequence ID" value="EDO01167.1"/>
    <property type="molecule type" value="Genomic_DNA"/>
</dbReference>
<name>A7EEA1_SCLS1</name>
<dbReference type="RefSeq" id="XP_001595552.1">
    <property type="nucleotide sequence ID" value="XM_001595502.1"/>
</dbReference>
<keyword evidence="2" id="KW-1185">Reference proteome</keyword>
<accession>A7EEA1</accession>
<reference evidence="2" key="1">
    <citation type="journal article" date="2011" name="PLoS Genet.">
        <title>Genomic analysis of the necrotrophic fungal pathogens Sclerotinia sclerotiorum and Botrytis cinerea.</title>
        <authorList>
            <person name="Amselem J."/>
            <person name="Cuomo C.A."/>
            <person name="van Kan J.A."/>
            <person name="Viaud M."/>
            <person name="Benito E.P."/>
            <person name="Couloux A."/>
            <person name="Coutinho P.M."/>
            <person name="de Vries R.P."/>
            <person name="Dyer P.S."/>
            <person name="Fillinger S."/>
            <person name="Fournier E."/>
            <person name="Gout L."/>
            <person name="Hahn M."/>
            <person name="Kohn L."/>
            <person name="Lapalu N."/>
            <person name="Plummer K.M."/>
            <person name="Pradier J.M."/>
            <person name="Quevillon E."/>
            <person name="Sharon A."/>
            <person name="Simon A."/>
            <person name="ten Have A."/>
            <person name="Tudzynski B."/>
            <person name="Tudzynski P."/>
            <person name="Wincker P."/>
            <person name="Andrew M."/>
            <person name="Anthouard V."/>
            <person name="Beever R.E."/>
            <person name="Beffa R."/>
            <person name="Benoit I."/>
            <person name="Bouzid O."/>
            <person name="Brault B."/>
            <person name="Chen Z."/>
            <person name="Choquer M."/>
            <person name="Collemare J."/>
            <person name="Cotton P."/>
            <person name="Danchin E.G."/>
            <person name="Da Silva C."/>
            <person name="Gautier A."/>
            <person name="Giraud C."/>
            <person name="Giraud T."/>
            <person name="Gonzalez C."/>
            <person name="Grossetete S."/>
            <person name="Guldener U."/>
            <person name="Henrissat B."/>
            <person name="Howlett B.J."/>
            <person name="Kodira C."/>
            <person name="Kretschmer M."/>
            <person name="Lappartient A."/>
            <person name="Leroch M."/>
            <person name="Levis C."/>
            <person name="Mauceli E."/>
            <person name="Neuveglise C."/>
            <person name="Oeser B."/>
            <person name="Pearson M."/>
            <person name="Poulain J."/>
            <person name="Poussereau N."/>
            <person name="Quesneville H."/>
            <person name="Rascle C."/>
            <person name="Schumacher J."/>
            <person name="Segurens B."/>
            <person name="Sexton A."/>
            <person name="Silva E."/>
            <person name="Sirven C."/>
            <person name="Soanes D.M."/>
            <person name="Talbot N.J."/>
            <person name="Templeton M."/>
            <person name="Yandava C."/>
            <person name="Yarden O."/>
            <person name="Zeng Q."/>
            <person name="Rollins J.A."/>
            <person name="Lebrun M.H."/>
            <person name="Dickman M."/>
        </authorList>
    </citation>
    <scope>NUCLEOTIDE SEQUENCE [LARGE SCALE GENOMIC DNA]</scope>
    <source>
        <strain evidence="2">ATCC 18683 / 1980 / Ss-1</strain>
    </source>
</reference>
<organism evidence="1 2">
    <name type="scientific">Sclerotinia sclerotiorum (strain ATCC 18683 / 1980 / Ss-1)</name>
    <name type="common">White mold</name>
    <name type="synonym">Whetzelinia sclerotiorum</name>
    <dbReference type="NCBI Taxonomy" id="665079"/>
    <lineage>
        <taxon>Eukaryota</taxon>
        <taxon>Fungi</taxon>
        <taxon>Dikarya</taxon>
        <taxon>Ascomycota</taxon>
        <taxon>Pezizomycotina</taxon>
        <taxon>Leotiomycetes</taxon>
        <taxon>Helotiales</taxon>
        <taxon>Sclerotiniaceae</taxon>
        <taxon>Sclerotinia</taxon>
    </lineage>
</organism>
<dbReference type="Proteomes" id="UP000001312">
    <property type="component" value="Unassembled WGS sequence"/>
</dbReference>
<dbReference type="HOGENOM" id="CLU_1332636_0_0_1"/>
<protein>
    <submittedName>
        <fullName evidence="1">Uncharacterized protein</fullName>
    </submittedName>
</protein>
<dbReference type="KEGG" id="ssl:SS1G_03641"/>
<proteinExistence type="predicted"/>
<gene>
    <name evidence="1" type="ORF">SS1G_03641</name>
</gene>